<evidence type="ECO:0000256" key="1">
    <source>
        <dbReference type="ARBA" id="ARBA00006432"/>
    </source>
</evidence>
<evidence type="ECO:0000256" key="2">
    <source>
        <dbReference type="ARBA" id="ARBA00022598"/>
    </source>
</evidence>
<feature type="domain" description="AMP-dependent synthetase/ligase" evidence="8">
    <location>
        <begin position="45"/>
        <end position="435"/>
    </location>
</feature>
<dbReference type="KEGG" id="soy:115881861"/>
<dbReference type="InParanoid" id="A0A6J2XV67"/>
<evidence type="ECO:0000256" key="6">
    <source>
        <dbReference type="ARBA" id="ARBA00047319"/>
    </source>
</evidence>
<dbReference type="SUPFAM" id="SSF56801">
    <property type="entry name" value="Acetyl-CoA synthetase-like"/>
    <property type="match status" value="1"/>
</dbReference>
<dbReference type="EC" id="6.2.1.2" evidence="4"/>
<protein>
    <recommendedName>
        <fullName evidence="5">Medium-chain acyl-CoA ligase ACSF2, mitochondrial</fullName>
        <ecNumber evidence="4">6.2.1.2</ecNumber>
    </recommendedName>
</protein>
<dbReference type="InterPro" id="IPR025110">
    <property type="entry name" value="AMP-bd_C"/>
</dbReference>
<dbReference type="InterPro" id="IPR045851">
    <property type="entry name" value="AMP-bd_C_sf"/>
</dbReference>
<evidence type="ECO:0000256" key="4">
    <source>
        <dbReference type="ARBA" id="ARBA00039009"/>
    </source>
</evidence>
<reference evidence="11" key="1">
    <citation type="submission" date="2025-08" db="UniProtKB">
        <authorList>
            <consortium name="RefSeq"/>
        </authorList>
    </citation>
    <scope>IDENTIFICATION</scope>
    <source>
        <tissue evidence="11">Gonads</tissue>
    </source>
</reference>
<evidence type="ECO:0000256" key="3">
    <source>
        <dbReference type="ARBA" id="ARBA00037247"/>
    </source>
</evidence>
<dbReference type="InterPro" id="IPR000873">
    <property type="entry name" value="AMP-dep_synth/lig_dom"/>
</dbReference>
<comment type="function">
    <text evidence="3">Acyl-CoA synthases catalyze the initial reaction in fatty acid metabolism, by forming a thioester with CoA. Has some preference toward medium-chain substrates. Plays a role in adipocyte differentiation.</text>
</comment>
<evidence type="ECO:0000259" key="8">
    <source>
        <dbReference type="Pfam" id="PF00501"/>
    </source>
</evidence>
<dbReference type="Pfam" id="PF13193">
    <property type="entry name" value="AMP-binding_C"/>
    <property type="match status" value="1"/>
</dbReference>
<proteinExistence type="inferred from homology"/>
<comment type="catalytic activity">
    <reaction evidence="7">
        <text>a medium-chain fatty acid + ATP + CoA = a medium-chain fatty acyl-CoA + AMP + diphosphate</text>
        <dbReference type="Rhea" id="RHEA:48340"/>
        <dbReference type="ChEBI" id="CHEBI:30616"/>
        <dbReference type="ChEBI" id="CHEBI:33019"/>
        <dbReference type="ChEBI" id="CHEBI:57287"/>
        <dbReference type="ChEBI" id="CHEBI:59558"/>
        <dbReference type="ChEBI" id="CHEBI:90546"/>
        <dbReference type="ChEBI" id="CHEBI:456215"/>
        <dbReference type="EC" id="6.2.1.2"/>
    </reaction>
</comment>
<evidence type="ECO:0000256" key="7">
    <source>
        <dbReference type="ARBA" id="ARBA00048277"/>
    </source>
</evidence>
<dbReference type="Gene3D" id="3.40.50.12780">
    <property type="entry name" value="N-terminal domain of ligase-like"/>
    <property type="match status" value="1"/>
</dbReference>
<accession>A0A6J2XV67</accession>
<evidence type="ECO:0000259" key="9">
    <source>
        <dbReference type="Pfam" id="PF13193"/>
    </source>
</evidence>
<dbReference type="Proteomes" id="UP000504635">
    <property type="component" value="Unplaced"/>
</dbReference>
<dbReference type="PANTHER" id="PTHR43201">
    <property type="entry name" value="ACYL-COA SYNTHETASE"/>
    <property type="match status" value="1"/>
</dbReference>
<evidence type="ECO:0000313" key="11">
    <source>
        <dbReference type="RefSeq" id="XP_030755418.1"/>
    </source>
</evidence>
<dbReference type="FunCoup" id="A0A6J2XV67">
    <property type="interactions" value="407"/>
</dbReference>
<dbReference type="Pfam" id="PF00501">
    <property type="entry name" value="AMP-binding"/>
    <property type="match status" value="1"/>
</dbReference>
<dbReference type="AlphaFoldDB" id="A0A6J2XV67"/>
<evidence type="ECO:0000256" key="5">
    <source>
        <dbReference type="ARBA" id="ARBA00039638"/>
    </source>
</evidence>
<gene>
    <name evidence="11" type="primary">LOC115881861</name>
</gene>
<feature type="domain" description="AMP-binding enzyme C-terminal" evidence="9">
    <location>
        <begin position="486"/>
        <end position="560"/>
    </location>
</feature>
<dbReference type="FunFam" id="3.40.50.12780:FF:000003">
    <property type="entry name" value="Long-chain-fatty-acid--CoA ligase FadD"/>
    <property type="match status" value="1"/>
</dbReference>
<organism evidence="10 11">
    <name type="scientific">Sitophilus oryzae</name>
    <name type="common">Rice weevil</name>
    <name type="synonym">Curculio oryzae</name>
    <dbReference type="NCBI Taxonomy" id="7048"/>
    <lineage>
        <taxon>Eukaryota</taxon>
        <taxon>Metazoa</taxon>
        <taxon>Ecdysozoa</taxon>
        <taxon>Arthropoda</taxon>
        <taxon>Hexapoda</taxon>
        <taxon>Insecta</taxon>
        <taxon>Pterygota</taxon>
        <taxon>Neoptera</taxon>
        <taxon>Endopterygota</taxon>
        <taxon>Coleoptera</taxon>
        <taxon>Polyphaga</taxon>
        <taxon>Cucujiformia</taxon>
        <taxon>Curculionidae</taxon>
        <taxon>Dryophthorinae</taxon>
        <taxon>Sitophilus</taxon>
    </lineage>
</organism>
<dbReference type="Gene3D" id="3.30.300.30">
    <property type="match status" value="1"/>
</dbReference>
<dbReference type="PANTHER" id="PTHR43201:SF5">
    <property type="entry name" value="MEDIUM-CHAIN ACYL-COA LIGASE ACSF2, MITOCHONDRIAL"/>
    <property type="match status" value="1"/>
</dbReference>
<comment type="catalytic activity">
    <reaction evidence="6">
        <text>octanoate + ATP + CoA = octanoyl-CoA + AMP + diphosphate</text>
        <dbReference type="Rhea" id="RHEA:33631"/>
        <dbReference type="ChEBI" id="CHEBI:25646"/>
        <dbReference type="ChEBI" id="CHEBI:30616"/>
        <dbReference type="ChEBI" id="CHEBI:33019"/>
        <dbReference type="ChEBI" id="CHEBI:57287"/>
        <dbReference type="ChEBI" id="CHEBI:57386"/>
        <dbReference type="ChEBI" id="CHEBI:456215"/>
    </reaction>
</comment>
<dbReference type="FunFam" id="3.30.300.30:FF:000008">
    <property type="entry name" value="2,3-dihydroxybenzoate-AMP ligase"/>
    <property type="match status" value="1"/>
</dbReference>
<dbReference type="RefSeq" id="XP_030755418.1">
    <property type="nucleotide sequence ID" value="XM_030899558.1"/>
</dbReference>
<comment type="similarity">
    <text evidence="1">Belongs to the ATP-dependent AMP-binding enzyme family.</text>
</comment>
<evidence type="ECO:0000313" key="10">
    <source>
        <dbReference type="Proteomes" id="UP000504635"/>
    </source>
</evidence>
<dbReference type="OrthoDB" id="10253115at2759"/>
<dbReference type="GO" id="GO:0031956">
    <property type="term" value="F:medium-chain fatty acid-CoA ligase activity"/>
    <property type="evidence" value="ECO:0007669"/>
    <property type="project" value="UniProtKB-EC"/>
</dbReference>
<keyword evidence="10" id="KW-1185">Reference proteome</keyword>
<dbReference type="GeneID" id="115881861"/>
<sequence length="574" mass="64608">MFSRRTKILVGQFRDLKRFKKYHKLSYIHNPGTDCLRPLTVGKILEDAADRFGDRLAINARAQGQKLTFQEVLHQADKLAAGLRQVGLNPGDRIGIWGPNLLEWYLTHMACARGGYILVNINSAYQPSELEYCINKVGVKCIISDYKFKTQNYYDFLNEISPEISTSEPGKLKCTRMPTLENIIVITEEDLRGAFKFQEILDLATDSRVKNAYALQDSIDPDQPCHIQFTSGTTGQPKAAIQSHFHLVNNSFFLGKRNELDRKQHSICVQVPFFHAFGTDITICAALNHGATLVVPSPGYDPDKSLDAIRDEKCSVIHGTPTMYVDLINRQKVRKEDISPEIAVCGGASCSPHLFRQMSELLKVKKVKSIYGLTEATAVIFQSLYDDNEYQSTSTVGYIGDHLEAKVINEEGKIVPRGVPGELCIRGYCTTLGYWDDEDKTKELISSDKWLRTGDQFVIEENGYGKVVGRLKELIIRGGENIFPREIEDLLNTHPDILESHVIGLPHERLGEEICACVRTTGTSLSLEEIKAYCKGKVAYFKIPSILKIVESFPKTTSGKIQKYKLVNLFKDRK</sequence>
<dbReference type="InterPro" id="IPR020845">
    <property type="entry name" value="AMP-binding_CS"/>
</dbReference>
<dbReference type="InterPro" id="IPR042099">
    <property type="entry name" value="ANL_N_sf"/>
</dbReference>
<name>A0A6J2XV67_SITOR</name>
<dbReference type="GO" id="GO:0006631">
    <property type="term" value="P:fatty acid metabolic process"/>
    <property type="evidence" value="ECO:0007669"/>
    <property type="project" value="TreeGrafter"/>
</dbReference>
<dbReference type="PROSITE" id="PS00455">
    <property type="entry name" value="AMP_BINDING"/>
    <property type="match status" value="1"/>
</dbReference>
<keyword evidence="2" id="KW-0436">Ligase</keyword>